<dbReference type="InterPro" id="IPR022045">
    <property type="entry name" value="TcdB_toxin_mid/N"/>
</dbReference>
<dbReference type="Gene3D" id="2.180.10.10">
    <property type="entry name" value="RHS repeat-associated core"/>
    <property type="match status" value="1"/>
</dbReference>
<feature type="compositionally biased region" description="Polar residues" evidence="4">
    <location>
        <begin position="719"/>
        <end position="732"/>
    </location>
</feature>
<evidence type="ECO:0000256" key="4">
    <source>
        <dbReference type="SAM" id="MobiDB-lite"/>
    </source>
</evidence>
<evidence type="ECO:0000256" key="2">
    <source>
        <dbReference type="ARBA" id="ARBA00022525"/>
    </source>
</evidence>
<dbReference type="Pfam" id="PF12255">
    <property type="entry name" value="TcdB_toxin_midC"/>
    <property type="match status" value="1"/>
</dbReference>
<evidence type="ECO:0008006" key="9">
    <source>
        <dbReference type="Google" id="ProtNLM"/>
    </source>
</evidence>
<dbReference type="SUPFAM" id="SSF69318">
    <property type="entry name" value="Integrin alpha N-terminal domain"/>
    <property type="match status" value="1"/>
</dbReference>
<proteinExistence type="predicted"/>
<gene>
    <name evidence="7" type="ORF">FE257_000694</name>
</gene>
<evidence type="ECO:0000256" key="1">
    <source>
        <dbReference type="ARBA" id="ARBA00004613"/>
    </source>
</evidence>
<reference evidence="7" key="2">
    <citation type="submission" date="2020-02" db="EMBL/GenBank/DDBJ databases">
        <authorList>
            <person name="Gilchrist C.L.M."/>
            <person name="Chooi Y.-H."/>
        </authorList>
    </citation>
    <scope>NUCLEOTIDE SEQUENCE</scope>
    <source>
        <strain evidence="7">MST-FP2251</strain>
    </source>
</reference>
<evidence type="ECO:0000313" key="7">
    <source>
        <dbReference type="EMBL" id="KAF9885168.1"/>
    </source>
</evidence>
<name>A0AAD4CG30_ASPNN</name>
<dbReference type="Pfam" id="PF12256">
    <property type="entry name" value="TcdB_toxin_midN"/>
    <property type="match status" value="1"/>
</dbReference>
<keyword evidence="8" id="KW-1185">Reference proteome</keyword>
<dbReference type="InterPro" id="IPR036047">
    <property type="entry name" value="F-box-like_dom_sf"/>
</dbReference>
<dbReference type="GO" id="GO:0005737">
    <property type="term" value="C:cytoplasm"/>
    <property type="evidence" value="ECO:0007669"/>
    <property type="project" value="InterPro"/>
</dbReference>
<protein>
    <recommendedName>
        <fullName evidence="9">F-box domain-containing protein</fullName>
    </recommendedName>
</protein>
<comment type="subcellular location">
    <subcellularLocation>
        <location evidence="1">Secreted</location>
    </subcellularLocation>
</comment>
<dbReference type="SUPFAM" id="SSF81383">
    <property type="entry name" value="F-box domain"/>
    <property type="match status" value="1"/>
</dbReference>
<dbReference type="InterPro" id="IPR003284">
    <property type="entry name" value="Sal_SpvB"/>
</dbReference>
<feature type="domain" description="Insecticide toxin TcdB middle/N-terminal" evidence="6">
    <location>
        <begin position="991"/>
        <end position="1145"/>
    </location>
</feature>
<evidence type="ECO:0000259" key="5">
    <source>
        <dbReference type="Pfam" id="PF12255"/>
    </source>
</evidence>
<dbReference type="NCBIfam" id="TIGR03696">
    <property type="entry name" value="Rhs_assc_core"/>
    <property type="match status" value="1"/>
</dbReference>
<dbReference type="InterPro" id="IPR022044">
    <property type="entry name" value="TcdB_toxin_mid/C"/>
</dbReference>
<dbReference type="CDD" id="cd09917">
    <property type="entry name" value="F-box_SF"/>
    <property type="match status" value="1"/>
</dbReference>
<dbReference type="PRINTS" id="PR01341">
    <property type="entry name" value="SALSPVBPROT"/>
</dbReference>
<dbReference type="InterPro" id="IPR050708">
    <property type="entry name" value="T6SS_VgrG/RHS"/>
</dbReference>
<comment type="caution">
    <text evidence="7">The sequence shown here is derived from an EMBL/GenBank/DDBJ whole genome shotgun (WGS) entry which is preliminary data.</text>
</comment>
<dbReference type="EMBL" id="VCAU01000102">
    <property type="protein sequence ID" value="KAF9885168.1"/>
    <property type="molecule type" value="Genomic_DNA"/>
</dbReference>
<feature type="compositionally biased region" description="Polar residues" evidence="4">
    <location>
        <begin position="335"/>
        <end position="351"/>
    </location>
</feature>
<dbReference type="GO" id="GO:0005576">
    <property type="term" value="C:extracellular region"/>
    <property type="evidence" value="ECO:0007669"/>
    <property type="project" value="UniProtKB-SubCell"/>
</dbReference>
<feature type="region of interest" description="Disordered" evidence="4">
    <location>
        <begin position="306"/>
        <end position="351"/>
    </location>
</feature>
<sequence>MPDFHETLPPECIQDILGWLDTNDLVHAMGVASCWRESARLVLYHTVELDSFASLHLFSRVVTEQPDLANLVREVYIDLSPGEDREQELMAAALISCLPHLQVVEFVDWAPQAHLLPRSDSDATSLYQSLSSVTWGSSQRPLDELRVLWSLPTLAHLYIREEEPEQQRPEGPDSTAEAWSINRTLRRLHLDQTSLTSDSLGRLLAATPCLESLRYDYWIDMAGPEHLRQDGRQLAAALQHVRTTIVELELRVNVYSSAAEEVEDYRSSPIRGCLPSLSEFRNLRSLTAPSSRYWAVMSRQTPFDTRWYSGGPQAPEQASATPSTTANSFLPAGLANSSPGDFGRQATQQTASPLRVEAATGAVSLSIPIHVSAGRDASTTPSVELTYNSHSGNSPVGIGWSLTTLSISRKSSRHVPRNDDADVFILAGAEDLVALDGPTTTDDGYLVRRYGPRVQKGDSWARIERWTNPTQSDDEFWRTISATGFTTVYGKTAESRICDPDGPQRVFTWLVDQMYDLKGDCSIYRYKAEDSTNVDLDCAHEQGRTAKSRTAGRYLKAFCYGNRTANRDASTWAVQPMPAAASEYLFQVVFDYGEHDINMPTPGEAVPWPARSDPFSSSVAGFEVRTYRLCRRVLVFHQFPEQGLDECLVSSTVLDYNVASTGTTLVAVTRHGHRLVSDQSGFHYTDETLPTLQLRYSQPSVRPDASDASGEGPQPVMVDTSQFPDLPRTTGNGNRTQWLDLDGEGSPGLFAELSGGEWAYMRRETQTRRQLASHPRDGWSMFQAPCYSLVGSSRPWQQMKTSSSLVLARGMGSLGIPNVLHMNSDDADSISMDLAGSGRMDQVQFMQYSSGRLRWYPSLGLDGFAAARTNPGPFVPRDEGLTAAILLADMTGDGLTDAVHVRAGDLVYWPNLGHGRFGPMVRMDNMPELGSTTDFNVSRVRLIDVDGSGCADLVYFIPGGGAAIYFSEYGNSWTDAVFLPAVPDLALLASIEVVDILGRGLPCLCWTLEQTAGAGPARLYYLEVMGETRPRLLTWFDNGAGAEAALEYAPSTQFYLQDERNGRPWSTRLPFPVVCVANQSTVDRVAETKTFTRYAYHDGYYDPDEREFHGFGSVDTWESEDLATGPALARLVAPPRYTRTWFHTGSSAFSSDIKCSPNELIPQLQPCTMPANATTPAEIREAMRAMKGQSLRSEVYAGDGSSASAVPLVVHQCSYTVVMEQGIQPIDPNEDDIVYEEPHGRYRVLDRESLQISYEGNVDFADARIDHQIYLATNSYWQCTRAASIQYGRINPPGDLDENVKAAQQETILEYVEHTYTNAVDEQDAVFLPLGAEERHYRLRGAGTQSPSPPALLFSYDMLAANECAFFTRAIETPYELDPGPSISGSDTYKVLLSTSRTYYRSADMTRQLGLGQVEPYSTLDQTYTLSVTPGLVKEVFGDSQDAGSLHSGWSAQDGAYVDLDKNGSWWIPSAQLRFCGPSASEDPTAELHAARSQFYIPGFTVDPYGHFSEQKVDQYTLLATSVLDSVGNVNSCQAEYTTLQPTVIVNANGNRVLVAYDSFGCTVGAAAQGKPGEGLGDSLDNFSAILSPEDILSFLADPVKTAPNLLGSATWLHIYNRKWGTDTPVFEAELRRDKHASSLSPQGAVQISISITYFDGRGHAIQSYALHSDDAGTAVWRREGWSISSTLANRSMVTFLPSLELDHQYCSRGSVSNLPACSITIYDVLDRAVATLSPDDTWHVTTFDAWMVKERDAGDLVLIPDLAGDEEVGSLVAAVMDSHRYLPTWYTTHSASTASPQNQATAQKSQVYSNTPDLEHVDAAGRTIGWVSADGSPVRQASRLQLDVAGNATAAFDSMGREVMRSQRDLCGRGLYEADMDGGPTWLCPDALGREWLRWRLQPDDSKATNRMRLEYDGIGRVVKTFLQGVPSAGVPEHLIITNEYGETQPNAASNNLRNQLYCTQDQAGMSMNITFDFKGNCITHQTQFASDYKAAEYDACGRPVRVTGADGSVTRQTYNVCGFLKSVSLARPANPTTSSTYISDISYNAAGQRVQVTYGNGLQTKYVYDPLTLAEVQQKTWKTGGQTLRDLQYTYDCLDRQVYREDAAQQDVFFRNGIVRPVNDYTYDALGQLVVATGREQTNAQTSNLTPYGPRYSGQTTVPGEGRQMCNYSETFAYDDAGNITSLKHEASDSKVSGWTRDYFYEQQSLLVNSSRSTPVMNNRLSRSTVRGQEEQYTYDSGGCMTSMPGIVRLSWDYLERLSVSTSQRVNQGVPETTWYVYDASGARVRKVTERAQDTAEQDSRKLRETYTLGVLSGYEIHREYTGTDSVKSTKNTIQIRAGGSTSVALVEDVTTGLHGLSPHLVALSLIRYQIDDGLEVDDHGQVISLEEYSPHGATTFRAVTNDVDAPAKYRFAGYPRDTQETGFFYCQARYYAAWLGRWTSPDHLGVQDGLNVYCYVGNDPVNFFDPTDYPTGERLGVSRKVVQFNPGADSSAGPTSYHYWGGVAYFSDPVTDSELGSLAARAYNEMAAEYGRLRVQTEGTGLEERIVEYREATGDDATWGRGTWEFEAGRRFSSMPSVLSAFAVGQGETVHFASSLKRVSGPALPRDFTYGDANLAQLISRPRRETSDEPERTVHRRGACGEILALNAWLAEDAGNTRKYPEGRMISYGRSTGKHDGRFRAPFPTDSDGWGCESLLGRLGVNVVNHAGL</sequence>
<feature type="region of interest" description="Disordered" evidence="4">
    <location>
        <begin position="696"/>
        <end position="732"/>
    </location>
</feature>
<organism evidence="7 8">
    <name type="scientific">Aspergillus nanangensis</name>
    <dbReference type="NCBI Taxonomy" id="2582783"/>
    <lineage>
        <taxon>Eukaryota</taxon>
        <taxon>Fungi</taxon>
        <taxon>Dikarya</taxon>
        <taxon>Ascomycota</taxon>
        <taxon>Pezizomycotina</taxon>
        <taxon>Eurotiomycetes</taxon>
        <taxon>Eurotiomycetidae</taxon>
        <taxon>Eurotiales</taxon>
        <taxon>Aspergillaceae</taxon>
        <taxon>Aspergillus</taxon>
        <taxon>Aspergillus subgen. Circumdati</taxon>
    </lineage>
</organism>
<feature type="domain" description="Insecticide toxin TcdB middle/C-terminal" evidence="5">
    <location>
        <begin position="1182"/>
        <end position="1322"/>
    </location>
</feature>
<reference evidence="7" key="1">
    <citation type="journal article" date="2019" name="Beilstein J. Org. Chem.">
        <title>Nanangenines: drimane sesquiterpenoids as the dominant metabolite cohort of a novel Australian fungus, Aspergillus nanangensis.</title>
        <authorList>
            <person name="Lacey H.J."/>
            <person name="Gilchrist C.L.M."/>
            <person name="Crombie A."/>
            <person name="Kalaitzis J.A."/>
            <person name="Vuong D."/>
            <person name="Rutledge P.J."/>
            <person name="Turner P."/>
            <person name="Pitt J.I."/>
            <person name="Lacey E."/>
            <person name="Chooi Y.H."/>
            <person name="Piggott A.M."/>
        </authorList>
    </citation>
    <scope>NUCLEOTIDE SEQUENCE</scope>
    <source>
        <strain evidence="7">MST-FP2251</strain>
    </source>
</reference>
<dbReference type="Pfam" id="PF03534">
    <property type="entry name" value="SpvB"/>
    <property type="match status" value="1"/>
</dbReference>
<keyword evidence="2" id="KW-0964">Secreted</keyword>
<dbReference type="InterPro" id="IPR022385">
    <property type="entry name" value="Rhs_assc_core"/>
</dbReference>
<dbReference type="InterPro" id="IPR028994">
    <property type="entry name" value="Integrin_alpha_N"/>
</dbReference>
<accession>A0AAD4CG30</accession>
<evidence type="ECO:0000313" key="8">
    <source>
        <dbReference type="Proteomes" id="UP001194746"/>
    </source>
</evidence>
<feature type="compositionally biased region" description="Polar residues" evidence="4">
    <location>
        <begin position="316"/>
        <end position="328"/>
    </location>
</feature>
<dbReference type="PANTHER" id="PTHR32305">
    <property type="match status" value="1"/>
</dbReference>
<dbReference type="PANTHER" id="PTHR32305:SF15">
    <property type="entry name" value="PROTEIN RHSA-RELATED"/>
    <property type="match status" value="1"/>
</dbReference>
<keyword evidence="3" id="KW-0843">Virulence</keyword>
<evidence type="ECO:0000259" key="6">
    <source>
        <dbReference type="Pfam" id="PF12256"/>
    </source>
</evidence>
<evidence type="ECO:0000256" key="3">
    <source>
        <dbReference type="ARBA" id="ARBA00023026"/>
    </source>
</evidence>
<dbReference type="Proteomes" id="UP001194746">
    <property type="component" value="Unassembled WGS sequence"/>
</dbReference>